<dbReference type="Proteomes" id="UP001183610">
    <property type="component" value="Unassembled WGS sequence"/>
</dbReference>
<feature type="compositionally biased region" description="Low complexity" evidence="1">
    <location>
        <begin position="1"/>
        <end position="22"/>
    </location>
</feature>
<protein>
    <submittedName>
        <fullName evidence="2">Type I-E CRISPR-associated protein Cse2/CasB</fullName>
    </submittedName>
</protein>
<dbReference type="RefSeq" id="WP_010263918.1">
    <property type="nucleotide sequence ID" value="NZ_JAVRET010000017.1"/>
</dbReference>
<dbReference type="CDD" id="cd09731">
    <property type="entry name" value="Cse2_I-E"/>
    <property type="match status" value="1"/>
</dbReference>
<dbReference type="Gene3D" id="1.10.520.40">
    <property type="entry name" value="CRISPR-associated protein Cse2"/>
    <property type="match status" value="1"/>
</dbReference>
<dbReference type="Pfam" id="PF09485">
    <property type="entry name" value="CRISPR_Cse2"/>
    <property type="match status" value="1"/>
</dbReference>
<gene>
    <name evidence="2" type="primary">casB</name>
    <name evidence="2" type="ORF">RM698_10130</name>
</gene>
<feature type="region of interest" description="Disordered" evidence="1">
    <location>
        <begin position="1"/>
        <end position="28"/>
    </location>
</feature>
<dbReference type="InterPro" id="IPR038287">
    <property type="entry name" value="Cse2_sf"/>
</dbReference>
<evidence type="ECO:0000256" key="1">
    <source>
        <dbReference type="SAM" id="MobiDB-lite"/>
    </source>
</evidence>
<feature type="region of interest" description="Disordered" evidence="1">
    <location>
        <begin position="214"/>
        <end position="237"/>
    </location>
</feature>
<reference evidence="3" key="1">
    <citation type="submission" date="2023-07" db="EMBL/GenBank/DDBJ databases">
        <title>30 novel species of actinomycetes from the DSMZ collection.</title>
        <authorList>
            <person name="Nouioui I."/>
        </authorList>
    </citation>
    <scope>NUCLEOTIDE SEQUENCE [LARGE SCALE GENOMIC DNA]</scope>
    <source>
        <strain evidence="3">DSM 41979</strain>
    </source>
</reference>
<keyword evidence="3" id="KW-1185">Reference proteome</keyword>
<comment type="caution">
    <text evidence="2">The sequence shown here is derived from an EMBL/GenBank/DDBJ whole genome shotgun (WGS) entry which is preliminary data.</text>
</comment>
<proteinExistence type="predicted"/>
<evidence type="ECO:0000313" key="2">
    <source>
        <dbReference type="EMBL" id="MDT0409409.1"/>
    </source>
</evidence>
<dbReference type="InterPro" id="IPR013382">
    <property type="entry name" value="CRISPR-assoc_prot_Cse2"/>
</dbReference>
<evidence type="ECO:0000313" key="3">
    <source>
        <dbReference type="Proteomes" id="UP001183610"/>
    </source>
</evidence>
<dbReference type="EMBL" id="JAVRET010000017">
    <property type="protein sequence ID" value="MDT0409409.1"/>
    <property type="molecule type" value="Genomic_DNA"/>
</dbReference>
<accession>A0ABU2R1X1</accession>
<name>A0ABU2R1X1_9ACTN</name>
<sequence>MTSSPPATTSAPSASASARPTPRLSPVGSAVHQHIKALQSRYLKDESDAVAALARLRRGVGRAPGEVPDLWGLTGIEPLYERYAQGAFSEEEFTRAEEAAYTAVTLWSLHQQSHRVLRMHRRPGPELGTAVRRLTPGGGIDEPARRRFVRAGTADAPVVLATRLRELVLLLRREEIPLDYGLLADQLHRWTLPGGAQGVRRSWGRSYLVLARPAAPASAPGEDSSPLDPTTTEDDTP</sequence>
<organism evidence="2 3">
    <name type="scientific">Streptomyces evansiae</name>
    <dbReference type="NCBI Taxonomy" id="3075535"/>
    <lineage>
        <taxon>Bacteria</taxon>
        <taxon>Bacillati</taxon>
        <taxon>Actinomycetota</taxon>
        <taxon>Actinomycetes</taxon>
        <taxon>Kitasatosporales</taxon>
        <taxon>Streptomycetaceae</taxon>
        <taxon>Streptomyces</taxon>
    </lineage>
</organism>
<dbReference type="NCBIfam" id="TIGR02548">
    <property type="entry name" value="casB_cse2"/>
    <property type="match status" value="1"/>
</dbReference>